<dbReference type="OrthoDB" id="227596at2"/>
<dbReference type="AlphaFoldDB" id="A0A0W8I5U5"/>
<sequence length="129" mass="13494">MAYALLGPILAGCATVILVRDPRQGFGWGLTWLGCFGALGGLAKSWVRFAIRDDEVLAGANLALWVPNRAAAVLPATVALLRVLFPTGRFLPGRWRVASWAAALAMLLSALVVVAPVRATSPAPTGSSQ</sequence>
<keyword evidence="1" id="KW-1133">Transmembrane helix</keyword>
<name>A0A0W8I5U5_9MICO</name>
<dbReference type="Proteomes" id="UP000054837">
    <property type="component" value="Unassembled WGS sequence"/>
</dbReference>
<feature type="transmembrane region" description="Helical" evidence="1">
    <location>
        <begin position="63"/>
        <end position="85"/>
    </location>
</feature>
<dbReference type="RefSeq" id="WP_058891624.1">
    <property type="nucleotide sequence ID" value="NZ_LQBL01000028.1"/>
</dbReference>
<protein>
    <submittedName>
        <fullName evidence="2">Uncharacterized protein</fullName>
    </submittedName>
</protein>
<keyword evidence="1" id="KW-0812">Transmembrane</keyword>
<accession>A0A0W8I5U5</accession>
<feature type="transmembrane region" description="Helical" evidence="1">
    <location>
        <begin position="30"/>
        <end position="51"/>
    </location>
</feature>
<keyword evidence="3" id="KW-1185">Reference proteome</keyword>
<evidence type="ECO:0000256" key="1">
    <source>
        <dbReference type="SAM" id="Phobius"/>
    </source>
</evidence>
<evidence type="ECO:0000313" key="2">
    <source>
        <dbReference type="EMBL" id="KUG53615.1"/>
    </source>
</evidence>
<keyword evidence="1" id="KW-0472">Membrane</keyword>
<reference evidence="2 3" key="1">
    <citation type="submission" date="2015-12" db="EMBL/GenBank/DDBJ databases">
        <title>Serinicoccus chungangenesis strain CD08_5 genome sequencing and assembly.</title>
        <authorList>
            <person name="Chander A.M."/>
            <person name="Kaur G."/>
            <person name="Nair G.R."/>
            <person name="Dhawan D.K."/>
            <person name="Kochhar R.K."/>
            <person name="Mayilraj S."/>
            <person name="Bhadada S.K."/>
        </authorList>
    </citation>
    <scope>NUCLEOTIDE SEQUENCE [LARGE SCALE GENOMIC DNA]</scope>
    <source>
        <strain evidence="2 3">CD08_5</strain>
    </source>
</reference>
<evidence type="ECO:0000313" key="3">
    <source>
        <dbReference type="Proteomes" id="UP000054837"/>
    </source>
</evidence>
<comment type="caution">
    <text evidence="2">The sequence shown here is derived from an EMBL/GenBank/DDBJ whole genome shotgun (WGS) entry which is preliminary data.</text>
</comment>
<proteinExistence type="predicted"/>
<dbReference type="STRING" id="767452.AVL62_02205"/>
<organism evidence="2 3">
    <name type="scientific">Serinicoccus chungangensis</name>
    <dbReference type="NCBI Taxonomy" id="767452"/>
    <lineage>
        <taxon>Bacteria</taxon>
        <taxon>Bacillati</taxon>
        <taxon>Actinomycetota</taxon>
        <taxon>Actinomycetes</taxon>
        <taxon>Micrococcales</taxon>
        <taxon>Ornithinimicrobiaceae</taxon>
        <taxon>Serinicoccus</taxon>
    </lineage>
</organism>
<dbReference type="EMBL" id="LQBL01000028">
    <property type="protein sequence ID" value="KUG53615.1"/>
    <property type="molecule type" value="Genomic_DNA"/>
</dbReference>
<gene>
    <name evidence="2" type="ORF">AVL62_02205</name>
</gene>
<feature type="transmembrane region" description="Helical" evidence="1">
    <location>
        <begin position="97"/>
        <end position="117"/>
    </location>
</feature>